<dbReference type="SUPFAM" id="SSF56024">
    <property type="entry name" value="Phospholipase D/nuclease"/>
    <property type="match status" value="2"/>
</dbReference>
<evidence type="ECO:0000256" key="6">
    <source>
        <dbReference type="ARBA" id="ARBA00022737"/>
    </source>
</evidence>
<evidence type="ECO:0000259" key="13">
    <source>
        <dbReference type="PROSITE" id="PS50035"/>
    </source>
</evidence>
<dbReference type="PANTHER" id="PTHR21248">
    <property type="entry name" value="CARDIOLIPIN SYNTHASE"/>
    <property type="match status" value="1"/>
</dbReference>
<keyword evidence="4" id="KW-0808">Transferase</keyword>
<evidence type="ECO:0000256" key="1">
    <source>
        <dbReference type="ARBA" id="ARBA00004236"/>
    </source>
</evidence>
<accession>A0A0D8C0H9</accession>
<dbReference type="CDD" id="cd09110">
    <property type="entry name" value="PLDc_CLS_1"/>
    <property type="match status" value="1"/>
</dbReference>
<gene>
    <name evidence="14" type="primary">cls</name>
    <name evidence="14" type="ORF">LG52_3488</name>
</gene>
<feature type="domain" description="PLD phosphodiesterase" evidence="13">
    <location>
        <begin position="137"/>
        <end position="164"/>
    </location>
</feature>
<organism evidence="14 15">
    <name type="scientific">Geobacillus kaustophilus</name>
    <dbReference type="NCBI Taxonomy" id="1462"/>
    <lineage>
        <taxon>Bacteria</taxon>
        <taxon>Bacillati</taxon>
        <taxon>Bacillota</taxon>
        <taxon>Bacilli</taxon>
        <taxon>Bacillales</taxon>
        <taxon>Anoxybacillaceae</taxon>
        <taxon>Geobacillus</taxon>
        <taxon>Geobacillus thermoleovorans group</taxon>
    </lineage>
</organism>
<proteinExistence type="predicted"/>
<evidence type="ECO:0000313" key="15">
    <source>
        <dbReference type="Proteomes" id="UP000032522"/>
    </source>
</evidence>
<evidence type="ECO:0000256" key="5">
    <source>
        <dbReference type="ARBA" id="ARBA00022692"/>
    </source>
</evidence>
<dbReference type="NCBIfam" id="TIGR04265">
    <property type="entry name" value="bac_cardiolipin"/>
    <property type="match status" value="1"/>
</dbReference>
<name>A0A0D8C0H9_GEOKU</name>
<dbReference type="Proteomes" id="UP000032522">
    <property type="component" value="Unassembled WGS sequence"/>
</dbReference>
<keyword evidence="11" id="KW-1208">Phospholipid metabolism</keyword>
<keyword evidence="8" id="KW-0443">Lipid metabolism</keyword>
<evidence type="ECO:0000256" key="11">
    <source>
        <dbReference type="ARBA" id="ARBA00023264"/>
    </source>
</evidence>
<dbReference type="AlphaFoldDB" id="A0A0D8C0H9"/>
<comment type="subcellular location">
    <subcellularLocation>
        <location evidence="1">Cell membrane</location>
    </subcellularLocation>
</comment>
<evidence type="ECO:0000256" key="7">
    <source>
        <dbReference type="ARBA" id="ARBA00022989"/>
    </source>
</evidence>
<keyword evidence="9" id="KW-0472">Membrane</keyword>
<dbReference type="InterPro" id="IPR001736">
    <property type="entry name" value="PLipase_D/transphosphatidylase"/>
</dbReference>
<dbReference type="PROSITE" id="PS50035">
    <property type="entry name" value="PLD"/>
    <property type="match status" value="2"/>
</dbReference>
<dbReference type="Pfam" id="PF13091">
    <property type="entry name" value="PLDc_2"/>
    <property type="match status" value="2"/>
</dbReference>
<evidence type="ECO:0000313" key="14">
    <source>
        <dbReference type="EMBL" id="KJE29152.1"/>
    </source>
</evidence>
<dbReference type="GO" id="GO:0032049">
    <property type="term" value="P:cardiolipin biosynthetic process"/>
    <property type="evidence" value="ECO:0007669"/>
    <property type="project" value="UniProtKB-UniRule"/>
</dbReference>
<evidence type="ECO:0000256" key="8">
    <source>
        <dbReference type="ARBA" id="ARBA00023098"/>
    </source>
</evidence>
<dbReference type="GO" id="GO:0005886">
    <property type="term" value="C:plasma membrane"/>
    <property type="evidence" value="ECO:0007669"/>
    <property type="project" value="UniProtKB-SubCell"/>
</dbReference>
<reference evidence="14 15" key="1">
    <citation type="submission" date="2015-01" db="EMBL/GenBank/DDBJ databases">
        <authorList>
            <person name="Filippidou S."/>
            <person name="Jeanneret N."/>
            <person name="Russel-Delif L."/>
            <person name="Junier T."/>
            <person name="Wunderlin T."/>
            <person name="Molina V."/>
            <person name="Johnson S.L."/>
            <person name="Davenport K.W."/>
            <person name="Chain P.S."/>
            <person name="Dorador C."/>
            <person name="Junier P."/>
        </authorList>
    </citation>
    <scope>NUCLEOTIDE SEQUENCE [LARGE SCALE GENOMIC DNA]</scope>
    <source>
        <strain evidence="14 15">Et7/4</strain>
    </source>
</reference>
<evidence type="ECO:0000256" key="2">
    <source>
        <dbReference type="ARBA" id="ARBA00022475"/>
    </source>
</evidence>
<evidence type="ECO:0000256" key="12">
    <source>
        <dbReference type="NCBIfam" id="TIGR04265"/>
    </source>
</evidence>
<dbReference type="SMART" id="SM00155">
    <property type="entry name" value="PLDc"/>
    <property type="match status" value="2"/>
</dbReference>
<keyword evidence="5" id="KW-0812">Transmembrane</keyword>
<feature type="domain" description="PLD phosphodiesterase" evidence="13">
    <location>
        <begin position="309"/>
        <end position="336"/>
    </location>
</feature>
<keyword evidence="3" id="KW-0444">Lipid biosynthesis</keyword>
<evidence type="ECO:0000256" key="4">
    <source>
        <dbReference type="ARBA" id="ARBA00022679"/>
    </source>
</evidence>
<dbReference type="GO" id="GO:0008808">
    <property type="term" value="F:cardiolipin synthase activity"/>
    <property type="evidence" value="ECO:0007669"/>
    <property type="project" value="UniProtKB-UniRule"/>
</dbReference>
<dbReference type="InterPro" id="IPR022924">
    <property type="entry name" value="Cardiolipin_synthase"/>
</dbReference>
<dbReference type="PATRIC" id="fig|1462.6.peg.3842"/>
<evidence type="ECO:0000256" key="10">
    <source>
        <dbReference type="ARBA" id="ARBA00023209"/>
    </source>
</evidence>
<dbReference type="OrthoDB" id="9762009at2"/>
<dbReference type="EC" id="2.7.8.-" evidence="12"/>
<evidence type="ECO:0000256" key="3">
    <source>
        <dbReference type="ARBA" id="ARBA00022516"/>
    </source>
</evidence>
<keyword evidence="10" id="KW-0594">Phospholipid biosynthesis</keyword>
<keyword evidence="6" id="KW-0677">Repeat</keyword>
<evidence type="ECO:0000256" key="9">
    <source>
        <dbReference type="ARBA" id="ARBA00023136"/>
    </source>
</evidence>
<dbReference type="InterPro" id="IPR025202">
    <property type="entry name" value="PLD-like_dom"/>
</dbReference>
<sequence length="396" mass="46058">MVAISFIAIVLLLVYLDDKLGQFIFRNGRKKVVYPERRSDISLYINGRHLFSDYFAELGRARDHIHVLFYIIKNDETSAPFFQILKEKAAAGVKVRVLTDWVGSFGLPKALIRSLEESGVEFAYARKPRFPFFIYHLNRRNHRKITVIDGRVGYIGGFNIGREYNGKDANFGEWRDYHLKVNGEGVHDLQEQFLHDWEEATGRTVPDKHRYFPPLPAGAIRHQLVATNGAALEEQFIKVIRQAKKEIMIGSPYFIPSRPLFHELMEALRRGVRVTVLVPLKADHLFVKEAAYPYFYRLLKAGARIYRFYQGFYHAKTLVIDEEWCDVGTANFDRRSLFLNGEINCYVFDCAFTRLVKRAIERDLLRAEPLTVDFWQKRSLLDRGKQSISQLISAWL</sequence>
<dbReference type="CDD" id="cd09112">
    <property type="entry name" value="PLDc_CLS_2"/>
    <property type="match status" value="1"/>
</dbReference>
<dbReference type="EMBL" id="JYBP01000003">
    <property type="protein sequence ID" value="KJE29152.1"/>
    <property type="molecule type" value="Genomic_DNA"/>
</dbReference>
<protein>
    <recommendedName>
        <fullName evidence="12">Cardiolipin synthase</fullName>
        <ecNumber evidence="12">2.7.8.-</ecNumber>
    </recommendedName>
</protein>
<dbReference type="FunFam" id="3.30.870.10:FF:000014">
    <property type="entry name" value="Cardiolipin synthase"/>
    <property type="match status" value="1"/>
</dbReference>
<keyword evidence="7" id="KW-1133">Transmembrane helix</keyword>
<keyword evidence="2" id="KW-1003">Cell membrane</keyword>
<dbReference type="Gene3D" id="3.30.870.10">
    <property type="entry name" value="Endonuclease Chain A"/>
    <property type="match status" value="2"/>
</dbReference>
<dbReference type="RefSeq" id="WP_044732859.1">
    <property type="nucleotide sequence ID" value="NZ_JYBP01000003.1"/>
</dbReference>
<dbReference type="PANTHER" id="PTHR21248:SF7">
    <property type="entry name" value="MINOR CARDIOLIPIN SYNTHASE CLSB"/>
    <property type="match status" value="1"/>
</dbReference>
<comment type="caution">
    <text evidence="14">The sequence shown here is derived from an EMBL/GenBank/DDBJ whole genome shotgun (WGS) entry which is preliminary data.</text>
</comment>